<accession>A0A7W7HRB7</accession>
<comment type="caution">
    <text evidence="1">The sequence shown here is derived from an EMBL/GenBank/DDBJ whole genome shotgun (WGS) entry which is preliminary data.</text>
</comment>
<gene>
    <name evidence="1" type="ORF">BJ964_009375</name>
</gene>
<dbReference type="Proteomes" id="UP000590511">
    <property type="component" value="Unassembled WGS sequence"/>
</dbReference>
<evidence type="ECO:0000313" key="1">
    <source>
        <dbReference type="EMBL" id="MBB4755214.1"/>
    </source>
</evidence>
<dbReference type="AlphaFoldDB" id="A0A7W7HRB7"/>
<organism evidence="1 2">
    <name type="scientific">Actinoplanes lobatus</name>
    <dbReference type="NCBI Taxonomy" id="113568"/>
    <lineage>
        <taxon>Bacteria</taxon>
        <taxon>Bacillati</taxon>
        <taxon>Actinomycetota</taxon>
        <taxon>Actinomycetes</taxon>
        <taxon>Micromonosporales</taxon>
        <taxon>Micromonosporaceae</taxon>
        <taxon>Actinoplanes</taxon>
    </lineage>
</organism>
<sequence length="40" mass="4470">MYIDINIPARLYRERAVPAGAGTARTCEAQQYVDCLLITL</sequence>
<protein>
    <submittedName>
        <fullName evidence="1">Uncharacterized protein</fullName>
    </submittedName>
</protein>
<dbReference type="EMBL" id="JACHNC010000001">
    <property type="protein sequence ID" value="MBB4755214.1"/>
    <property type="molecule type" value="Genomic_DNA"/>
</dbReference>
<proteinExistence type="predicted"/>
<evidence type="ECO:0000313" key="2">
    <source>
        <dbReference type="Proteomes" id="UP000590511"/>
    </source>
</evidence>
<name>A0A7W7HRB7_9ACTN</name>
<reference evidence="1 2" key="1">
    <citation type="submission" date="2020-08" db="EMBL/GenBank/DDBJ databases">
        <title>Sequencing the genomes of 1000 actinobacteria strains.</title>
        <authorList>
            <person name="Klenk H.-P."/>
        </authorList>
    </citation>
    <scope>NUCLEOTIDE SEQUENCE [LARGE SCALE GENOMIC DNA]</scope>
    <source>
        <strain evidence="1 2">DSM 43150</strain>
    </source>
</reference>